<evidence type="ECO:0000313" key="1">
    <source>
        <dbReference type="EMBL" id="KAI2654608.1"/>
    </source>
</evidence>
<accession>A0ABQ8LVG0</accession>
<evidence type="ECO:0000313" key="2">
    <source>
        <dbReference type="Proteomes" id="UP000830375"/>
    </source>
</evidence>
<gene>
    <name evidence="1" type="ORF">H4Q32_011375</name>
</gene>
<reference evidence="1 2" key="1">
    <citation type="submission" date="2022-01" db="EMBL/GenBank/DDBJ databases">
        <title>A high-quality chromosome-level genome assembly of rohu carp, Labeo rohita.</title>
        <authorList>
            <person name="Arick M.A. II"/>
            <person name="Hsu C.-Y."/>
            <person name="Magbanua Z."/>
            <person name="Pechanova O."/>
            <person name="Grover C."/>
            <person name="Miller E."/>
            <person name="Thrash A."/>
            <person name="Ezzel L."/>
            <person name="Alam S."/>
            <person name="Benzie J."/>
            <person name="Hamilton M."/>
            <person name="Karsi A."/>
            <person name="Lawrence M.L."/>
            <person name="Peterson D.G."/>
        </authorList>
    </citation>
    <scope>NUCLEOTIDE SEQUENCE [LARGE SCALE GENOMIC DNA]</scope>
    <source>
        <strain evidence="2">BAU-BD-2019</strain>
        <tissue evidence="1">Blood</tissue>
    </source>
</reference>
<sequence length="141" mass="15711">MGKTADLAMVQKTITDTLHKDSKSQKVITEWGGCLQSAASKHIKCKVWKEEIGSGLKLKSVHQESPRSHVFGKGAAKPLLKQKQHQKHLTWAKEKMNWTVAQWSKVTSAGVGPLSFIKSKVSAAIYQEILEHFMLPSADKF</sequence>
<name>A0ABQ8LVG0_LABRO</name>
<dbReference type="Proteomes" id="UP000830375">
    <property type="component" value="Unassembled WGS sequence"/>
</dbReference>
<dbReference type="EMBL" id="JACTAM010000017">
    <property type="protein sequence ID" value="KAI2654608.1"/>
    <property type="molecule type" value="Genomic_DNA"/>
</dbReference>
<keyword evidence="2" id="KW-1185">Reference proteome</keyword>
<protein>
    <submittedName>
        <fullName evidence="1">Transposable element Tcb1 transposase</fullName>
    </submittedName>
</protein>
<proteinExistence type="predicted"/>
<organism evidence="1 2">
    <name type="scientific">Labeo rohita</name>
    <name type="common">Indian major carp</name>
    <name type="synonym">Cyprinus rohita</name>
    <dbReference type="NCBI Taxonomy" id="84645"/>
    <lineage>
        <taxon>Eukaryota</taxon>
        <taxon>Metazoa</taxon>
        <taxon>Chordata</taxon>
        <taxon>Craniata</taxon>
        <taxon>Vertebrata</taxon>
        <taxon>Euteleostomi</taxon>
        <taxon>Actinopterygii</taxon>
        <taxon>Neopterygii</taxon>
        <taxon>Teleostei</taxon>
        <taxon>Ostariophysi</taxon>
        <taxon>Cypriniformes</taxon>
        <taxon>Cyprinidae</taxon>
        <taxon>Labeoninae</taxon>
        <taxon>Labeonini</taxon>
        <taxon>Labeo</taxon>
    </lineage>
</organism>
<comment type="caution">
    <text evidence="1">The sequence shown here is derived from an EMBL/GenBank/DDBJ whole genome shotgun (WGS) entry which is preliminary data.</text>
</comment>